<protein>
    <submittedName>
        <fullName evidence="1">Uncharacterized protein</fullName>
    </submittedName>
</protein>
<name>A0ABQ8TGW5_PERAM</name>
<evidence type="ECO:0000313" key="1">
    <source>
        <dbReference type="EMBL" id="KAJ4445162.1"/>
    </source>
</evidence>
<reference evidence="1 2" key="1">
    <citation type="journal article" date="2022" name="Allergy">
        <title>Genome assembly and annotation of Periplaneta americana reveal a comprehensive cockroach allergen profile.</title>
        <authorList>
            <person name="Wang L."/>
            <person name="Xiong Q."/>
            <person name="Saelim N."/>
            <person name="Wang L."/>
            <person name="Nong W."/>
            <person name="Wan A.T."/>
            <person name="Shi M."/>
            <person name="Liu X."/>
            <person name="Cao Q."/>
            <person name="Hui J.H.L."/>
            <person name="Sookrung N."/>
            <person name="Leung T.F."/>
            <person name="Tungtrongchitr A."/>
            <person name="Tsui S.K.W."/>
        </authorList>
    </citation>
    <scope>NUCLEOTIDE SEQUENCE [LARGE SCALE GENOMIC DNA]</scope>
    <source>
        <strain evidence="1">PWHHKU_190912</strain>
    </source>
</reference>
<dbReference type="EMBL" id="JAJSOF020000011">
    <property type="protein sequence ID" value="KAJ4445162.1"/>
    <property type="molecule type" value="Genomic_DNA"/>
</dbReference>
<gene>
    <name evidence="1" type="ORF">ANN_06963</name>
</gene>
<keyword evidence="2" id="KW-1185">Reference proteome</keyword>
<proteinExistence type="predicted"/>
<comment type="caution">
    <text evidence="1">The sequence shown here is derived from an EMBL/GenBank/DDBJ whole genome shotgun (WGS) entry which is preliminary data.</text>
</comment>
<evidence type="ECO:0000313" key="2">
    <source>
        <dbReference type="Proteomes" id="UP001148838"/>
    </source>
</evidence>
<sequence>MMMSLHAADPSRGGSAVTVPNCNVPSNRYSSRFARGFIGKSQTSRDITTDKNGVSEDISHYSQYRKHWFKCLFVRKLSPEDDLKTSKWAHNRQVTNTECTLTLCDLNCGFLLTNSDVYYANQAFSAHLSRAVASRSKASCLGLALRNARWFESSWGKKFSHEISASVWDRCPPSIVMHLGSYDR</sequence>
<organism evidence="1 2">
    <name type="scientific">Periplaneta americana</name>
    <name type="common">American cockroach</name>
    <name type="synonym">Blatta americana</name>
    <dbReference type="NCBI Taxonomy" id="6978"/>
    <lineage>
        <taxon>Eukaryota</taxon>
        <taxon>Metazoa</taxon>
        <taxon>Ecdysozoa</taxon>
        <taxon>Arthropoda</taxon>
        <taxon>Hexapoda</taxon>
        <taxon>Insecta</taxon>
        <taxon>Pterygota</taxon>
        <taxon>Neoptera</taxon>
        <taxon>Polyneoptera</taxon>
        <taxon>Dictyoptera</taxon>
        <taxon>Blattodea</taxon>
        <taxon>Blattoidea</taxon>
        <taxon>Blattidae</taxon>
        <taxon>Blattinae</taxon>
        <taxon>Periplaneta</taxon>
    </lineage>
</organism>
<accession>A0ABQ8TGW5</accession>
<dbReference type="Proteomes" id="UP001148838">
    <property type="component" value="Unassembled WGS sequence"/>
</dbReference>